<reference evidence="1 2" key="1">
    <citation type="submission" date="2018-06" db="EMBL/GenBank/DDBJ databases">
        <title>Comparative genomics reveals the genomic features of Rhizophagus irregularis, R. cerebriforme, R. diaphanum and Gigaspora rosea, and their symbiotic lifestyle signature.</title>
        <authorList>
            <person name="Morin E."/>
            <person name="San Clemente H."/>
            <person name="Chen E.C.H."/>
            <person name="De La Providencia I."/>
            <person name="Hainaut M."/>
            <person name="Kuo A."/>
            <person name="Kohler A."/>
            <person name="Murat C."/>
            <person name="Tang N."/>
            <person name="Roy S."/>
            <person name="Loubradou J."/>
            <person name="Henrissat B."/>
            <person name="Grigoriev I.V."/>
            <person name="Corradi N."/>
            <person name="Roux C."/>
            <person name="Martin F.M."/>
        </authorList>
    </citation>
    <scope>NUCLEOTIDE SEQUENCE [LARGE SCALE GENOMIC DNA]</scope>
    <source>
        <strain evidence="1 2">DAOM 194757</strain>
    </source>
</reference>
<dbReference type="AlphaFoldDB" id="A0A397TZK8"/>
<dbReference type="Proteomes" id="UP000266673">
    <property type="component" value="Unassembled WGS sequence"/>
</dbReference>
<proteinExistence type="predicted"/>
<dbReference type="InterPro" id="IPR036047">
    <property type="entry name" value="F-box-like_dom_sf"/>
</dbReference>
<dbReference type="STRING" id="44941.A0A397TZK8"/>
<sequence length="519" mass="58792">MSALQRKKSLFRFFGRKRQSHSARLPADCLYDIFNLLKDDIKSLHSCILVNRLWCETAIPYLWSHPFKRSTPPAPSLINILVACLSDNEKSVLIQNGIKISSQLKKSPTFDYAAFIPNLGLESLYSSVQNWTMRQSVKRRSSISSQCVSEINNNALSVYYALCRLFFGNNSTITSLKLDRPTKLSSPVMDDNLGVDLSLQNIKNLTIRYTSDQFLFDPLLKQAETIESLSVIKSSEAGLRNFEDLQYLSSLIFAQSKLRSFSLMCYDTVNGFSPSVLTPLASQADTLVSLNLHGIPFPGDSSIHALTICTNLEELDIRRCTNGPGCQLDQILLADFPNLRKVKIVESSILWGHLISSIIQKNPIDLEEVHYHPWEDEEHDSLSISIIQSITKYQPKLKKFGIALGADEVPSLIEIFNAPGCKLESLSLFSLGKQECDLDKIWPELGKHLPNTLKHLNIWIFIGARPMNLFLKNTKVDLDSLYIDSWFEDYSHPPYINVLCDYLKDRPIDMANFFTPILN</sequence>
<dbReference type="SUPFAM" id="SSF81383">
    <property type="entry name" value="F-box domain"/>
    <property type="match status" value="1"/>
</dbReference>
<evidence type="ECO:0000313" key="1">
    <source>
        <dbReference type="EMBL" id="RIB02237.1"/>
    </source>
</evidence>
<keyword evidence="2" id="KW-1185">Reference proteome</keyword>
<dbReference type="OrthoDB" id="2344520at2759"/>
<dbReference type="Gene3D" id="3.80.10.10">
    <property type="entry name" value="Ribonuclease Inhibitor"/>
    <property type="match status" value="1"/>
</dbReference>
<comment type="caution">
    <text evidence="1">The sequence shown here is derived from an EMBL/GenBank/DDBJ whole genome shotgun (WGS) entry which is preliminary data.</text>
</comment>
<accession>A0A397TZK8</accession>
<evidence type="ECO:0008006" key="3">
    <source>
        <dbReference type="Google" id="ProtNLM"/>
    </source>
</evidence>
<dbReference type="SUPFAM" id="SSF52047">
    <property type="entry name" value="RNI-like"/>
    <property type="match status" value="1"/>
</dbReference>
<gene>
    <name evidence="1" type="ORF">C2G38_2255716</name>
</gene>
<protein>
    <recommendedName>
        <fullName evidence="3">F-box domain-containing protein</fullName>
    </recommendedName>
</protein>
<organism evidence="1 2">
    <name type="scientific">Gigaspora rosea</name>
    <dbReference type="NCBI Taxonomy" id="44941"/>
    <lineage>
        <taxon>Eukaryota</taxon>
        <taxon>Fungi</taxon>
        <taxon>Fungi incertae sedis</taxon>
        <taxon>Mucoromycota</taxon>
        <taxon>Glomeromycotina</taxon>
        <taxon>Glomeromycetes</taxon>
        <taxon>Diversisporales</taxon>
        <taxon>Gigasporaceae</taxon>
        <taxon>Gigaspora</taxon>
    </lineage>
</organism>
<evidence type="ECO:0000313" key="2">
    <source>
        <dbReference type="Proteomes" id="UP000266673"/>
    </source>
</evidence>
<dbReference type="EMBL" id="QKWP01002764">
    <property type="protein sequence ID" value="RIB02237.1"/>
    <property type="molecule type" value="Genomic_DNA"/>
</dbReference>
<name>A0A397TZK8_9GLOM</name>
<dbReference type="InterPro" id="IPR032675">
    <property type="entry name" value="LRR_dom_sf"/>
</dbReference>